<evidence type="ECO:0000256" key="2">
    <source>
        <dbReference type="ARBA" id="ARBA00005861"/>
    </source>
</evidence>
<sequence length="212" mass="24960">MQKPIFGYWSVRSLGESIRMMLYHLEVDFEDKQYLIGDDWIAKDKYQLGFEFPNLPYFIDDDIKLTESYAIFVYIALKYNSAYLGNTIIEQAYVNMIYGVLRDIFIPITVAAYDPDAIAKILEALDSKREVLDKVGRYLEGKRFFNGNQPTFVDFYAHELFERIEAFSQDYLANISPNFQAYKSHFRELAHMDDYLSMPRLKFNATKAYWGN</sequence>
<keyword evidence="4" id="KW-0808">Transferase</keyword>
<dbReference type="EMBL" id="CAJZBQ010000046">
    <property type="protein sequence ID" value="CAG9328451.1"/>
    <property type="molecule type" value="Genomic_DNA"/>
</dbReference>
<dbReference type="GO" id="GO:0006749">
    <property type="term" value="P:glutathione metabolic process"/>
    <property type="evidence" value="ECO:0007669"/>
    <property type="project" value="TreeGrafter"/>
</dbReference>
<evidence type="ECO:0000313" key="9">
    <source>
        <dbReference type="Proteomes" id="UP001162131"/>
    </source>
</evidence>
<comment type="caution">
    <text evidence="8">The sequence shown here is derived from an EMBL/GenBank/DDBJ whole genome shotgun (WGS) entry which is preliminary data.</text>
</comment>
<feature type="domain" description="GST N-terminal" evidence="6">
    <location>
        <begin position="2"/>
        <end position="83"/>
    </location>
</feature>
<organism evidence="8 9">
    <name type="scientific">Blepharisma stoltei</name>
    <dbReference type="NCBI Taxonomy" id="1481888"/>
    <lineage>
        <taxon>Eukaryota</taxon>
        <taxon>Sar</taxon>
        <taxon>Alveolata</taxon>
        <taxon>Ciliophora</taxon>
        <taxon>Postciliodesmatophora</taxon>
        <taxon>Heterotrichea</taxon>
        <taxon>Heterotrichida</taxon>
        <taxon>Blepharismidae</taxon>
        <taxon>Blepharisma</taxon>
    </lineage>
</organism>
<evidence type="ECO:0000313" key="8">
    <source>
        <dbReference type="EMBL" id="CAG9328451.1"/>
    </source>
</evidence>
<dbReference type="Proteomes" id="UP001162131">
    <property type="component" value="Unassembled WGS sequence"/>
</dbReference>
<dbReference type="SUPFAM" id="SSF47616">
    <property type="entry name" value="GST C-terminal domain-like"/>
    <property type="match status" value="1"/>
</dbReference>
<gene>
    <name evidence="8" type="ORF">BSTOLATCC_MIC46452</name>
</gene>
<dbReference type="GO" id="GO:0004364">
    <property type="term" value="F:glutathione transferase activity"/>
    <property type="evidence" value="ECO:0007669"/>
    <property type="project" value="UniProtKB-EC"/>
</dbReference>
<comment type="catalytic activity">
    <reaction evidence="5">
        <text>RX + glutathione = an S-substituted glutathione + a halide anion + H(+)</text>
        <dbReference type="Rhea" id="RHEA:16437"/>
        <dbReference type="ChEBI" id="CHEBI:15378"/>
        <dbReference type="ChEBI" id="CHEBI:16042"/>
        <dbReference type="ChEBI" id="CHEBI:17792"/>
        <dbReference type="ChEBI" id="CHEBI:57925"/>
        <dbReference type="ChEBI" id="CHEBI:90779"/>
        <dbReference type="EC" id="2.5.1.18"/>
    </reaction>
</comment>
<dbReference type="InterPro" id="IPR004046">
    <property type="entry name" value="GST_C"/>
</dbReference>
<dbReference type="InterPro" id="IPR010987">
    <property type="entry name" value="Glutathione-S-Trfase_C-like"/>
</dbReference>
<dbReference type="PROSITE" id="PS50405">
    <property type="entry name" value="GST_CTER"/>
    <property type="match status" value="1"/>
</dbReference>
<dbReference type="PANTHER" id="PTHR11571">
    <property type="entry name" value="GLUTATHIONE S-TRANSFERASE"/>
    <property type="match status" value="1"/>
</dbReference>
<proteinExistence type="inferred from homology"/>
<dbReference type="Gene3D" id="3.40.30.10">
    <property type="entry name" value="Glutaredoxin"/>
    <property type="match status" value="1"/>
</dbReference>
<dbReference type="SFLD" id="SFLDS00019">
    <property type="entry name" value="Glutathione_Transferase_(cytos"/>
    <property type="match status" value="1"/>
</dbReference>
<protein>
    <recommendedName>
        <fullName evidence="3">glutathione transferase</fullName>
        <ecNumber evidence="3">2.5.1.18</ecNumber>
    </recommendedName>
</protein>
<evidence type="ECO:0000256" key="5">
    <source>
        <dbReference type="ARBA" id="ARBA00047960"/>
    </source>
</evidence>
<dbReference type="EC" id="2.5.1.18" evidence="3"/>
<comment type="function">
    <text evidence="1">Conjugation of reduced glutathione to a wide number of exogenous and endogenous hydrophobic electrophiles.</text>
</comment>
<accession>A0AAU9JYG0</accession>
<dbReference type="Pfam" id="PF02798">
    <property type="entry name" value="GST_N"/>
    <property type="match status" value="1"/>
</dbReference>
<dbReference type="InterPro" id="IPR040079">
    <property type="entry name" value="Glutathione_S-Trfase"/>
</dbReference>
<feature type="domain" description="GST C-terminal" evidence="7">
    <location>
        <begin position="87"/>
        <end position="208"/>
    </location>
</feature>
<dbReference type="InterPro" id="IPR050213">
    <property type="entry name" value="GST_superfamily"/>
</dbReference>
<comment type="similarity">
    <text evidence="2">Belongs to the GST superfamily. Mu family.</text>
</comment>
<dbReference type="Gene3D" id="1.20.1050.10">
    <property type="match status" value="1"/>
</dbReference>
<dbReference type="PANTHER" id="PTHR11571:SF222">
    <property type="entry name" value="GLUTATHIONE TRANSFERASE"/>
    <property type="match status" value="1"/>
</dbReference>
<keyword evidence="9" id="KW-1185">Reference proteome</keyword>
<dbReference type="InterPro" id="IPR036249">
    <property type="entry name" value="Thioredoxin-like_sf"/>
</dbReference>
<dbReference type="InterPro" id="IPR004045">
    <property type="entry name" value="Glutathione_S-Trfase_N"/>
</dbReference>
<evidence type="ECO:0000256" key="1">
    <source>
        <dbReference type="ARBA" id="ARBA00003701"/>
    </source>
</evidence>
<dbReference type="InterPro" id="IPR036282">
    <property type="entry name" value="Glutathione-S-Trfase_C_sf"/>
</dbReference>
<dbReference type="Pfam" id="PF00043">
    <property type="entry name" value="GST_C"/>
    <property type="match status" value="1"/>
</dbReference>
<name>A0AAU9JYG0_9CILI</name>
<evidence type="ECO:0000256" key="3">
    <source>
        <dbReference type="ARBA" id="ARBA00012452"/>
    </source>
</evidence>
<dbReference type="SUPFAM" id="SSF52833">
    <property type="entry name" value="Thioredoxin-like"/>
    <property type="match status" value="1"/>
</dbReference>
<evidence type="ECO:0000256" key="4">
    <source>
        <dbReference type="ARBA" id="ARBA00022679"/>
    </source>
</evidence>
<dbReference type="AlphaFoldDB" id="A0AAU9JYG0"/>
<evidence type="ECO:0000259" key="6">
    <source>
        <dbReference type="PROSITE" id="PS50404"/>
    </source>
</evidence>
<reference evidence="8" key="1">
    <citation type="submission" date="2021-09" db="EMBL/GenBank/DDBJ databases">
        <authorList>
            <consortium name="AG Swart"/>
            <person name="Singh M."/>
            <person name="Singh A."/>
            <person name="Seah K."/>
            <person name="Emmerich C."/>
        </authorList>
    </citation>
    <scope>NUCLEOTIDE SEQUENCE</scope>
    <source>
        <strain evidence="8">ATCC30299</strain>
    </source>
</reference>
<evidence type="ECO:0000259" key="7">
    <source>
        <dbReference type="PROSITE" id="PS50405"/>
    </source>
</evidence>
<dbReference type="PROSITE" id="PS50404">
    <property type="entry name" value="GST_NTER"/>
    <property type="match status" value="1"/>
</dbReference>